<keyword evidence="1" id="KW-0732">Signal</keyword>
<evidence type="ECO:0000256" key="1">
    <source>
        <dbReference type="SAM" id="SignalP"/>
    </source>
</evidence>
<dbReference type="Proteomes" id="UP000217076">
    <property type="component" value="Unassembled WGS sequence"/>
</dbReference>
<evidence type="ECO:0008006" key="4">
    <source>
        <dbReference type="Google" id="ProtNLM"/>
    </source>
</evidence>
<dbReference type="Pfam" id="PF06191">
    <property type="entry name" value="DUF995"/>
    <property type="match status" value="1"/>
</dbReference>
<accession>A0A1G7WH99</accession>
<evidence type="ECO:0000313" key="2">
    <source>
        <dbReference type="EMBL" id="SDG71326.1"/>
    </source>
</evidence>
<proteinExistence type="predicted"/>
<dbReference type="STRING" id="83401.SAMN05421742_102199"/>
<keyword evidence="3" id="KW-1185">Reference proteome</keyword>
<reference evidence="3" key="1">
    <citation type="submission" date="2016-10" db="EMBL/GenBank/DDBJ databases">
        <authorList>
            <person name="Varghese N."/>
            <person name="Submissions S."/>
        </authorList>
    </citation>
    <scope>NUCLEOTIDE SEQUENCE [LARGE SCALE GENOMIC DNA]</scope>
    <source>
        <strain evidence="3">930I</strain>
    </source>
</reference>
<dbReference type="AlphaFoldDB" id="A0A1G7WH99"/>
<feature type="signal peptide" evidence="1">
    <location>
        <begin position="1"/>
        <end position="19"/>
    </location>
</feature>
<evidence type="ECO:0000313" key="3">
    <source>
        <dbReference type="Proteomes" id="UP000217076"/>
    </source>
</evidence>
<organism evidence="2 3">
    <name type="scientific">Roseospirillum parvum</name>
    <dbReference type="NCBI Taxonomy" id="83401"/>
    <lineage>
        <taxon>Bacteria</taxon>
        <taxon>Pseudomonadati</taxon>
        <taxon>Pseudomonadota</taxon>
        <taxon>Alphaproteobacteria</taxon>
        <taxon>Rhodospirillales</taxon>
        <taxon>Rhodospirillaceae</taxon>
        <taxon>Roseospirillum</taxon>
    </lineage>
</organism>
<dbReference type="EMBL" id="FNCV01000002">
    <property type="protein sequence ID" value="SDG71326.1"/>
    <property type="molecule type" value="Genomic_DNA"/>
</dbReference>
<feature type="chain" id="PRO_5011695528" description="Lipoprotein" evidence="1">
    <location>
        <begin position="20"/>
        <end position="130"/>
    </location>
</feature>
<dbReference type="RefSeq" id="WP_143130929.1">
    <property type="nucleotide sequence ID" value="NZ_FNCV01000002.1"/>
</dbReference>
<dbReference type="InterPro" id="IPR009337">
    <property type="entry name" value="DUF995"/>
</dbReference>
<gene>
    <name evidence="2" type="ORF">SAMN05421742_102199</name>
</gene>
<sequence length="130" mass="14148">MLRALAILLAALVPLAACVQTVDGALEEGGTRMTNQMIAREMAGRTMQARFKQGYVATHSFTFAADSDALTVDTHDGGRWHPSGDGLLCLEWPKGLKWTRDGYCFAAVKQAGGYGLYDTVIEQIRIELTP</sequence>
<name>A0A1G7WH99_9PROT</name>
<protein>
    <recommendedName>
        <fullName evidence="4">Lipoprotein</fullName>
    </recommendedName>
</protein>